<keyword evidence="3" id="KW-1185">Reference proteome</keyword>
<accession>A0A4Y9AFP1</accession>
<dbReference type="Proteomes" id="UP000298484">
    <property type="component" value="Unassembled WGS sequence"/>
</dbReference>
<evidence type="ECO:0000313" key="2">
    <source>
        <dbReference type="EMBL" id="TFJ94245.1"/>
    </source>
</evidence>
<dbReference type="RefSeq" id="WP_135108560.1">
    <property type="nucleotide sequence ID" value="NZ_SRHY01000002.1"/>
</dbReference>
<dbReference type="AlphaFoldDB" id="A0A4Y9AFP1"/>
<reference evidence="2 3" key="1">
    <citation type="submission" date="2019-03" db="EMBL/GenBank/DDBJ databases">
        <title>Genome sequence of Lentibacillus salicampi ATCC BAA-719.</title>
        <authorList>
            <person name="Maclea K.S."/>
            <person name="Simoes Junior M."/>
        </authorList>
    </citation>
    <scope>NUCLEOTIDE SEQUENCE [LARGE SCALE GENOMIC DNA]</scope>
    <source>
        <strain evidence="2 3">ATCC BAA-719</strain>
    </source>
</reference>
<feature type="compositionally biased region" description="Basic and acidic residues" evidence="1">
    <location>
        <begin position="27"/>
        <end position="37"/>
    </location>
</feature>
<feature type="compositionally biased region" description="Basic and acidic residues" evidence="1">
    <location>
        <begin position="47"/>
        <end position="69"/>
    </location>
</feature>
<comment type="caution">
    <text evidence="2">The sequence shown here is derived from an EMBL/GenBank/DDBJ whole genome shotgun (WGS) entry which is preliminary data.</text>
</comment>
<sequence length="92" mass="10423">MEQISARLQGADIFLIFEQKRAGIGRRTGESAEEGKNQQKNGKIGRRTKESAEERKNQQKNERIGRRTGESGCSHLHSDVLFPYVLEKGYST</sequence>
<dbReference type="EMBL" id="SRHY01000002">
    <property type="protein sequence ID" value="TFJ94245.1"/>
    <property type="molecule type" value="Genomic_DNA"/>
</dbReference>
<name>A0A4Y9AFP1_9BACI</name>
<evidence type="ECO:0000256" key="1">
    <source>
        <dbReference type="SAM" id="MobiDB-lite"/>
    </source>
</evidence>
<proteinExistence type="predicted"/>
<gene>
    <name evidence="2" type="ORF">E4U82_03025</name>
</gene>
<feature type="region of interest" description="Disordered" evidence="1">
    <location>
        <begin position="24"/>
        <end position="75"/>
    </location>
</feature>
<protein>
    <submittedName>
        <fullName evidence="2">Uncharacterized protein</fullName>
    </submittedName>
</protein>
<organism evidence="2 3">
    <name type="scientific">Lentibacillus salicampi</name>
    <dbReference type="NCBI Taxonomy" id="175306"/>
    <lineage>
        <taxon>Bacteria</taxon>
        <taxon>Bacillati</taxon>
        <taxon>Bacillota</taxon>
        <taxon>Bacilli</taxon>
        <taxon>Bacillales</taxon>
        <taxon>Bacillaceae</taxon>
        <taxon>Lentibacillus</taxon>
    </lineage>
</organism>
<evidence type="ECO:0000313" key="3">
    <source>
        <dbReference type="Proteomes" id="UP000298484"/>
    </source>
</evidence>